<reference evidence="8" key="1">
    <citation type="submission" date="2017-04" db="EMBL/GenBank/DDBJ databases">
        <authorList>
            <person name="Varghese N."/>
            <person name="Submissions S."/>
        </authorList>
    </citation>
    <scope>NUCLEOTIDE SEQUENCE [LARGE SCALE GENOMIC DNA]</scope>
    <source>
        <strain evidence="8">USBA 82</strain>
    </source>
</reference>
<feature type="binding site" evidence="3 5">
    <location>
        <position position="15"/>
    </location>
    <ligand>
        <name>substrate</name>
    </ligand>
</feature>
<dbReference type="Gene3D" id="3.40.50.1970">
    <property type="match status" value="1"/>
</dbReference>
<evidence type="ECO:0000256" key="4">
    <source>
        <dbReference type="PIRNR" id="PIRNR001338"/>
    </source>
</evidence>
<dbReference type="PANTHER" id="PTHR23046:SF2">
    <property type="entry name" value="PHOSPHORIBOSYLAMINOIMIDAZOLE CARBOXYLASE"/>
    <property type="match status" value="1"/>
</dbReference>
<feature type="binding site" evidence="3 5">
    <location>
        <position position="12"/>
    </location>
    <ligand>
        <name>substrate</name>
    </ligand>
</feature>
<dbReference type="SMART" id="SM01001">
    <property type="entry name" value="AIRC"/>
    <property type="match status" value="1"/>
</dbReference>
<evidence type="ECO:0000256" key="1">
    <source>
        <dbReference type="ARBA" id="ARBA00022755"/>
    </source>
</evidence>
<name>A0A1X7IC86_9BACT</name>
<evidence type="ECO:0000313" key="8">
    <source>
        <dbReference type="Proteomes" id="UP000193355"/>
    </source>
</evidence>
<dbReference type="AlphaFoldDB" id="A0A1X7IC86"/>
<feature type="binding site" evidence="3 5">
    <location>
        <position position="42"/>
    </location>
    <ligand>
        <name>substrate</name>
    </ligand>
</feature>
<gene>
    <name evidence="3" type="primary">purE</name>
    <name evidence="7" type="ORF">SAMN06275492_101298</name>
</gene>
<dbReference type="SUPFAM" id="SSF52255">
    <property type="entry name" value="N5-CAIR mutase (phosphoribosylaminoimidazole carboxylase, PurE)"/>
    <property type="match status" value="1"/>
</dbReference>
<organism evidence="7 8">
    <name type="scientific">Dethiosulfovibrio salsuginis</name>
    <dbReference type="NCBI Taxonomy" id="561720"/>
    <lineage>
        <taxon>Bacteria</taxon>
        <taxon>Thermotogati</taxon>
        <taxon>Synergistota</taxon>
        <taxon>Synergistia</taxon>
        <taxon>Synergistales</taxon>
        <taxon>Dethiosulfovibrionaceae</taxon>
        <taxon>Dethiosulfovibrio</taxon>
    </lineage>
</organism>
<dbReference type="GO" id="GO:0034023">
    <property type="term" value="F:5-(carboxyamino)imidazole ribonucleotide mutase activity"/>
    <property type="evidence" value="ECO:0007669"/>
    <property type="project" value="UniProtKB-UniRule"/>
</dbReference>
<dbReference type="InterPro" id="IPR033747">
    <property type="entry name" value="PurE_ClassI"/>
</dbReference>
<dbReference type="OrthoDB" id="9791908at2"/>
<proteinExistence type="inferred from homology"/>
<feature type="domain" description="PurE" evidence="6">
    <location>
        <begin position="4"/>
        <end position="153"/>
    </location>
</feature>
<evidence type="ECO:0000256" key="3">
    <source>
        <dbReference type="HAMAP-Rule" id="MF_01929"/>
    </source>
</evidence>
<dbReference type="PANTHER" id="PTHR23046">
    <property type="entry name" value="PHOSPHORIBOSYLAMINOIMIDAZOLE CARBOXYLASE CATALYTIC SUBUNIT"/>
    <property type="match status" value="1"/>
</dbReference>
<dbReference type="RefSeq" id="WP_085543571.1">
    <property type="nucleotide sequence ID" value="NZ_FXBB01000001.1"/>
</dbReference>
<evidence type="ECO:0000256" key="2">
    <source>
        <dbReference type="ARBA" id="ARBA00023235"/>
    </source>
</evidence>
<dbReference type="HAMAP" id="MF_01929">
    <property type="entry name" value="PurE_classI"/>
    <property type="match status" value="1"/>
</dbReference>
<comment type="similarity">
    <text evidence="3">Belongs to the AIR carboxylase family. Class I subfamily.</text>
</comment>
<dbReference type="EC" id="5.4.99.18" evidence="3 4"/>
<dbReference type="PIRSF" id="PIRSF001338">
    <property type="entry name" value="AIR_carboxylase"/>
    <property type="match status" value="1"/>
</dbReference>
<dbReference type="Pfam" id="PF00731">
    <property type="entry name" value="AIRC"/>
    <property type="match status" value="1"/>
</dbReference>
<sequence length="171" mass="17338">MTKAKVGIVLGSANDVSVAKKAGEMLDKLQIPYEVTVASAHRTPGDAVAYASNGEKRGLVAIIAVAGLSAALPGVLAAHTALPVIGVPVSAGTVGGLDALYSVAQMPPGVPVASVGIDGGANAALLAARIVALLDEKVRQKLEDLRVEQGEKVRNSRSTLGLPEVPEEAFK</sequence>
<comment type="pathway">
    <text evidence="3 4">Purine metabolism; IMP biosynthesis via de novo pathway; 5-amino-1-(5-phospho-D-ribosyl)imidazole-4-carboxylate from 5-amino-1-(5-phospho-D-ribosyl)imidazole (N5-CAIR route): step 2/2.</text>
</comment>
<dbReference type="Proteomes" id="UP000193355">
    <property type="component" value="Unassembled WGS sequence"/>
</dbReference>
<keyword evidence="1 3" id="KW-0658">Purine biosynthesis</keyword>
<evidence type="ECO:0000256" key="5">
    <source>
        <dbReference type="PIRSR" id="PIRSR001338-1"/>
    </source>
</evidence>
<keyword evidence="2 3" id="KW-0413">Isomerase</keyword>
<dbReference type="GO" id="GO:0006189">
    <property type="term" value="P:'de novo' IMP biosynthetic process"/>
    <property type="evidence" value="ECO:0007669"/>
    <property type="project" value="UniProtKB-UniRule"/>
</dbReference>
<comment type="catalytic activity">
    <reaction evidence="3 4">
        <text>5-carboxyamino-1-(5-phospho-D-ribosyl)imidazole + H(+) = 5-amino-1-(5-phospho-D-ribosyl)imidazole-4-carboxylate</text>
        <dbReference type="Rhea" id="RHEA:13193"/>
        <dbReference type="ChEBI" id="CHEBI:15378"/>
        <dbReference type="ChEBI" id="CHEBI:58730"/>
        <dbReference type="ChEBI" id="CHEBI:77657"/>
        <dbReference type="EC" id="5.4.99.18"/>
    </reaction>
</comment>
<dbReference type="STRING" id="561720.SAMN06275492_101298"/>
<dbReference type="UniPathway" id="UPA00074">
    <property type="reaction ID" value="UER00943"/>
</dbReference>
<dbReference type="EMBL" id="FXBB01000001">
    <property type="protein sequence ID" value="SMG11839.1"/>
    <property type="molecule type" value="Genomic_DNA"/>
</dbReference>
<dbReference type="InterPro" id="IPR000031">
    <property type="entry name" value="PurE_dom"/>
</dbReference>
<keyword evidence="8" id="KW-1185">Reference proteome</keyword>
<comment type="function">
    <text evidence="3 4">Catalyzes the conversion of N5-carboxyaminoimidazole ribonucleotide (N5-CAIR) to 4-carboxy-5-aminoimidazole ribonucleotide (CAIR).</text>
</comment>
<evidence type="ECO:0000259" key="6">
    <source>
        <dbReference type="SMART" id="SM01001"/>
    </source>
</evidence>
<dbReference type="NCBIfam" id="TIGR01162">
    <property type="entry name" value="purE"/>
    <property type="match status" value="1"/>
</dbReference>
<evidence type="ECO:0000313" key="7">
    <source>
        <dbReference type="EMBL" id="SMG11839.1"/>
    </source>
</evidence>
<dbReference type="InterPro" id="IPR024694">
    <property type="entry name" value="PurE_prokaryotes"/>
</dbReference>
<accession>A0A1X7IC86</accession>
<protein>
    <recommendedName>
        <fullName evidence="3 4">N5-carboxyaminoimidazole ribonucleotide mutase</fullName>
        <shortName evidence="3 4">N5-CAIR mutase</shortName>
        <ecNumber evidence="3 4">5.4.99.18</ecNumber>
    </recommendedName>
    <alternativeName>
        <fullName evidence="3">5-(carboxyamino)imidazole ribonucleotide mutase</fullName>
    </alternativeName>
</protein>